<dbReference type="GO" id="GO:0009252">
    <property type="term" value="P:peptidoglycan biosynthetic process"/>
    <property type="evidence" value="ECO:0007669"/>
    <property type="project" value="UniProtKB-KW"/>
</dbReference>
<dbReference type="EMBL" id="RHHS01000015">
    <property type="protein sequence ID" value="RNB58988.1"/>
    <property type="molecule type" value="Genomic_DNA"/>
</dbReference>
<sequence length="407" mass="44920">MRLLLTYLLVVVTVIFNLDVPVAFAEGSAAITPDELFGESAILIDATTGQVLFEKNPHAKLYPASITKIATGIYAIEKGNPDDIVTVSKKARYEEGTRVYLGEGEQVSLRKLEYGLLMHSGNDAATAIAEHMSGSVEQFARDLNAYLAEKTGVTETHFANAHGLHDPEHYTTAADMAKIAQYAMKNPIFREIVGTNRLPWDGKEWKSELVNHNKLLRDYPGATGIKNGFTDQAMHTLVGSAKRGDTEMIAVTMKAASSNYAYKDVTKLLNYGLNGFETKRIAKKGERYSAVAAPGDTSQVSYTAKEDLYATVPAGSEPIVQLTADGQLSVTAGELEVTYPLERHEPPGQRVQAASIAMDTPDSDHTYARYGLLIAWLAMNLFLIGYTLARSRRKRRVRQRDWQRRIN</sequence>
<reference evidence="12 13" key="1">
    <citation type="submission" date="2018-10" db="EMBL/GenBank/DDBJ databases">
        <title>Phylogenomics of Brevibacillus.</title>
        <authorList>
            <person name="Dunlap C."/>
        </authorList>
    </citation>
    <scope>NUCLEOTIDE SEQUENCE [LARGE SCALE GENOMIC DNA]</scope>
    <source>
        <strain evidence="12 13">DSM 100115</strain>
    </source>
</reference>
<evidence type="ECO:0000256" key="8">
    <source>
        <dbReference type="PIRSR" id="PIRSR618044-2"/>
    </source>
</evidence>
<evidence type="ECO:0000256" key="6">
    <source>
        <dbReference type="ARBA" id="ARBA00023316"/>
    </source>
</evidence>
<dbReference type="GO" id="GO:0071555">
    <property type="term" value="P:cell wall organization"/>
    <property type="evidence" value="ECO:0007669"/>
    <property type="project" value="UniProtKB-KW"/>
</dbReference>
<dbReference type="SUPFAM" id="SSF56601">
    <property type="entry name" value="beta-lactamase/transpeptidase-like"/>
    <property type="match status" value="1"/>
</dbReference>
<keyword evidence="10" id="KW-0472">Membrane</keyword>
<evidence type="ECO:0000256" key="7">
    <source>
        <dbReference type="PIRSR" id="PIRSR618044-1"/>
    </source>
</evidence>
<evidence type="ECO:0000256" key="5">
    <source>
        <dbReference type="ARBA" id="ARBA00022984"/>
    </source>
</evidence>
<evidence type="ECO:0000259" key="11">
    <source>
        <dbReference type="Pfam" id="PF00768"/>
    </source>
</evidence>
<proteinExistence type="inferred from homology"/>
<feature type="active site" description="Acyl-ester intermediate" evidence="7">
    <location>
        <position position="65"/>
    </location>
</feature>
<dbReference type="GO" id="GO:0008360">
    <property type="term" value="P:regulation of cell shape"/>
    <property type="evidence" value="ECO:0007669"/>
    <property type="project" value="UniProtKB-KW"/>
</dbReference>
<keyword evidence="10" id="KW-1133">Transmembrane helix</keyword>
<comment type="caution">
    <text evidence="12">The sequence shown here is derived from an EMBL/GenBank/DDBJ whole genome shotgun (WGS) entry which is preliminary data.</text>
</comment>
<keyword evidence="4" id="KW-0133">Cell shape</keyword>
<accession>A0A3M8B6B1</accession>
<dbReference type="Gene3D" id="3.40.710.10">
    <property type="entry name" value="DD-peptidase/beta-lactamase superfamily"/>
    <property type="match status" value="1"/>
</dbReference>
<dbReference type="Pfam" id="PF00768">
    <property type="entry name" value="Peptidase_S11"/>
    <property type="match status" value="1"/>
</dbReference>
<evidence type="ECO:0000256" key="3">
    <source>
        <dbReference type="ARBA" id="ARBA00022801"/>
    </source>
</evidence>
<dbReference type="GO" id="GO:0006508">
    <property type="term" value="P:proteolysis"/>
    <property type="evidence" value="ECO:0007669"/>
    <property type="project" value="InterPro"/>
</dbReference>
<feature type="domain" description="Peptidase S11 D-alanyl-D-alanine carboxypeptidase A N-terminal" evidence="11">
    <location>
        <begin position="32"/>
        <end position="256"/>
    </location>
</feature>
<feature type="transmembrane region" description="Helical" evidence="10">
    <location>
        <begin position="367"/>
        <end position="389"/>
    </location>
</feature>
<evidence type="ECO:0000256" key="10">
    <source>
        <dbReference type="SAM" id="Phobius"/>
    </source>
</evidence>
<feature type="binding site" evidence="8">
    <location>
        <position position="226"/>
    </location>
    <ligand>
        <name>substrate</name>
    </ligand>
</feature>
<dbReference type="GO" id="GO:0009002">
    <property type="term" value="F:serine-type D-Ala-D-Ala carboxypeptidase activity"/>
    <property type="evidence" value="ECO:0007669"/>
    <property type="project" value="InterPro"/>
</dbReference>
<protein>
    <submittedName>
        <fullName evidence="12">D-alanyl-D-alanine carboxypeptidase</fullName>
    </submittedName>
</protein>
<dbReference type="Proteomes" id="UP000268829">
    <property type="component" value="Unassembled WGS sequence"/>
</dbReference>
<dbReference type="InterPro" id="IPR012338">
    <property type="entry name" value="Beta-lactam/transpept-like"/>
</dbReference>
<keyword evidence="10" id="KW-0812">Transmembrane</keyword>
<evidence type="ECO:0000256" key="4">
    <source>
        <dbReference type="ARBA" id="ARBA00022960"/>
    </source>
</evidence>
<feature type="active site" description="Proton acceptor" evidence="7">
    <location>
        <position position="68"/>
    </location>
</feature>
<keyword evidence="3" id="KW-0378">Hydrolase</keyword>
<keyword evidence="12" id="KW-0645">Protease</keyword>
<evidence type="ECO:0000256" key="1">
    <source>
        <dbReference type="ARBA" id="ARBA00007164"/>
    </source>
</evidence>
<dbReference type="RefSeq" id="WP_122903824.1">
    <property type="nucleotide sequence ID" value="NZ_RHHS01000015.1"/>
</dbReference>
<dbReference type="PANTHER" id="PTHR21581:SF33">
    <property type="entry name" value="D-ALANYL-D-ALANINE CARBOXYPEPTIDASE DACB"/>
    <property type="match status" value="1"/>
</dbReference>
<keyword evidence="5" id="KW-0573">Peptidoglycan synthesis</keyword>
<keyword evidence="2" id="KW-0732">Signal</keyword>
<keyword evidence="6" id="KW-0961">Cell wall biogenesis/degradation</keyword>
<organism evidence="12 13">
    <name type="scientific">Brevibacillus gelatini</name>
    <dbReference type="NCBI Taxonomy" id="1655277"/>
    <lineage>
        <taxon>Bacteria</taxon>
        <taxon>Bacillati</taxon>
        <taxon>Bacillota</taxon>
        <taxon>Bacilli</taxon>
        <taxon>Bacillales</taxon>
        <taxon>Paenibacillaceae</taxon>
        <taxon>Brevibacillus</taxon>
    </lineage>
</organism>
<evidence type="ECO:0000256" key="2">
    <source>
        <dbReference type="ARBA" id="ARBA00022729"/>
    </source>
</evidence>
<dbReference type="InterPro" id="IPR001967">
    <property type="entry name" value="Peptidase_S11_N"/>
</dbReference>
<evidence type="ECO:0000313" key="12">
    <source>
        <dbReference type="EMBL" id="RNB58988.1"/>
    </source>
</evidence>
<evidence type="ECO:0000256" key="9">
    <source>
        <dbReference type="RuleBase" id="RU004016"/>
    </source>
</evidence>
<dbReference type="AlphaFoldDB" id="A0A3M8B6B1"/>
<evidence type="ECO:0000313" key="13">
    <source>
        <dbReference type="Proteomes" id="UP000268829"/>
    </source>
</evidence>
<gene>
    <name evidence="12" type="ORF">EDM57_05800</name>
</gene>
<comment type="similarity">
    <text evidence="1 9">Belongs to the peptidase S11 family.</text>
</comment>
<name>A0A3M8B6B1_9BACL</name>
<dbReference type="OrthoDB" id="9791132at2"/>
<dbReference type="PANTHER" id="PTHR21581">
    <property type="entry name" value="D-ALANYL-D-ALANINE CARBOXYPEPTIDASE"/>
    <property type="match status" value="1"/>
</dbReference>
<dbReference type="PRINTS" id="PR00725">
    <property type="entry name" value="DADACBPTASE1"/>
</dbReference>
<dbReference type="InterPro" id="IPR018044">
    <property type="entry name" value="Peptidase_S11"/>
</dbReference>
<feature type="active site" evidence="7">
    <location>
        <position position="120"/>
    </location>
</feature>
<keyword evidence="12" id="KW-0121">Carboxypeptidase</keyword>
<keyword evidence="13" id="KW-1185">Reference proteome</keyword>